<proteinExistence type="predicted"/>
<feature type="domain" description="ABC transporter" evidence="9">
    <location>
        <begin position="346"/>
        <end position="579"/>
    </location>
</feature>
<keyword evidence="12" id="KW-1185">Reference proteome</keyword>
<dbReference type="PROSITE" id="PS00211">
    <property type="entry name" value="ABC_TRANSPORTER_1"/>
    <property type="match status" value="1"/>
</dbReference>
<keyword evidence="5 11" id="KW-0067">ATP-binding</keyword>
<feature type="transmembrane region" description="Helical" evidence="8">
    <location>
        <begin position="140"/>
        <end position="163"/>
    </location>
</feature>
<dbReference type="InterPro" id="IPR017871">
    <property type="entry name" value="ABC_transporter-like_CS"/>
</dbReference>
<feature type="transmembrane region" description="Helical" evidence="8">
    <location>
        <begin position="169"/>
        <end position="187"/>
    </location>
</feature>
<evidence type="ECO:0000313" key="11">
    <source>
        <dbReference type="EMBL" id="KAB8031072.1"/>
    </source>
</evidence>
<dbReference type="Gene3D" id="3.40.50.300">
    <property type="entry name" value="P-loop containing nucleotide triphosphate hydrolases"/>
    <property type="match status" value="1"/>
</dbReference>
<organism evidence="11 12">
    <name type="scientific">Fluviispira multicolorata</name>
    <dbReference type="NCBI Taxonomy" id="2654512"/>
    <lineage>
        <taxon>Bacteria</taxon>
        <taxon>Pseudomonadati</taxon>
        <taxon>Bdellovibrionota</taxon>
        <taxon>Oligoflexia</taxon>
        <taxon>Silvanigrellales</taxon>
        <taxon>Silvanigrellaceae</taxon>
        <taxon>Fluviispira</taxon>
    </lineage>
</organism>
<keyword evidence="4" id="KW-0547">Nucleotide-binding</keyword>
<keyword evidence="7 8" id="KW-0472">Membrane</keyword>
<dbReference type="InterPro" id="IPR003439">
    <property type="entry name" value="ABC_transporter-like_ATP-bd"/>
</dbReference>
<dbReference type="Proteomes" id="UP000442694">
    <property type="component" value="Unassembled WGS sequence"/>
</dbReference>
<dbReference type="SMART" id="SM00382">
    <property type="entry name" value="AAA"/>
    <property type="match status" value="1"/>
</dbReference>
<keyword evidence="6 8" id="KW-1133">Transmembrane helix</keyword>
<evidence type="ECO:0000256" key="5">
    <source>
        <dbReference type="ARBA" id="ARBA00022840"/>
    </source>
</evidence>
<dbReference type="Pfam" id="PF00005">
    <property type="entry name" value="ABC_tran"/>
    <property type="match status" value="1"/>
</dbReference>
<evidence type="ECO:0000256" key="3">
    <source>
        <dbReference type="ARBA" id="ARBA00022692"/>
    </source>
</evidence>
<protein>
    <submittedName>
        <fullName evidence="11">ATP-binding cassette domain-containing protein</fullName>
    </submittedName>
</protein>
<dbReference type="InterPro" id="IPR039421">
    <property type="entry name" value="Type_1_exporter"/>
</dbReference>
<evidence type="ECO:0000259" key="9">
    <source>
        <dbReference type="PROSITE" id="PS50893"/>
    </source>
</evidence>
<dbReference type="PROSITE" id="PS50929">
    <property type="entry name" value="ABC_TM1F"/>
    <property type="match status" value="1"/>
</dbReference>
<evidence type="ECO:0000259" key="10">
    <source>
        <dbReference type="PROSITE" id="PS50929"/>
    </source>
</evidence>
<dbReference type="SUPFAM" id="SSF52540">
    <property type="entry name" value="P-loop containing nucleoside triphosphate hydrolases"/>
    <property type="match status" value="1"/>
</dbReference>
<dbReference type="InterPro" id="IPR003593">
    <property type="entry name" value="AAA+_ATPase"/>
</dbReference>
<dbReference type="RefSeq" id="WP_152212997.1">
    <property type="nucleotide sequence ID" value="NZ_WFLN01000006.1"/>
</dbReference>
<dbReference type="InterPro" id="IPR027417">
    <property type="entry name" value="P-loop_NTPase"/>
</dbReference>
<comment type="subcellular location">
    <subcellularLocation>
        <location evidence="1">Cell membrane</location>
        <topology evidence="1">Multi-pass membrane protein</topology>
    </subcellularLocation>
</comment>
<dbReference type="CDD" id="cd18565">
    <property type="entry name" value="ABC_6TM_exporter_like"/>
    <property type="match status" value="1"/>
</dbReference>
<dbReference type="GO" id="GO:0005524">
    <property type="term" value="F:ATP binding"/>
    <property type="evidence" value="ECO:0007669"/>
    <property type="project" value="UniProtKB-KW"/>
</dbReference>
<dbReference type="PANTHER" id="PTHR43394">
    <property type="entry name" value="ATP-DEPENDENT PERMEASE MDL1, MITOCHONDRIAL"/>
    <property type="match status" value="1"/>
</dbReference>
<dbReference type="GO" id="GO:0015421">
    <property type="term" value="F:ABC-type oligopeptide transporter activity"/>
    <property type="evidence" value="ECO:0007669"/>
    <property type="project" value="TreeGrafter"/>
</dbReference>
<dbReference type="GO" id="GO:0005886">
    <property type="term" value="C:plasma membrane"/>
    <property type="evidence" value="ECO:0007669"/>
    <property type="project" value="UniProtKB-SubCell"/>
</dbReference>
<dbReference type="Pfam" id="PF00664">
    <property type="entry name" value="ABC_membrane"/>
    <property type="match status" value="1"/>
</dbReference>
<dbReference type="PROSITE" id="PS50893">
    <property type="entry name" value="ABC_TRANSPORTER_2"/>
    <property type="match status" value="1"/>
</dbReference>
<dbReference type="SUPFAM" id="SSF90123">
    <property type="entry name" value="ABC transporter transmembrane region"/>
    <property type="match status" value="1"/>
</dbReference>
<feature type="transmembrane region" description="Helical" evidence="8">
    <location>
        <begin position="256"/>
        <end position="277"/>
    </location>
</feature>
<dbReference type="AlphaFoldDB" id="A0A833N5T1"/>
<gene>
    <name evidence="11" type="ORF">GCL57_08885</name>
</gene>
<evidence type="ECO:0000256" key="6">
    <source>
        <dbReference type="ARBA" id="ARBA00022989"/>
    </source>
</evidence>
<accession>A0A833N5T1</accession>
<evidence type="ECO:0000313" key="12">
    <source>
        <dbReference type="Proteomes" id="UP000442694"/>
    </source>
</evidence>
<dbReference type="InterPro" id="IPR011527">
    <property type="entry name" value="ABC1_TM_dom"/>
</dbReference>
<name>A0A833N5T1_9BACT</name>
<dbReference type="InterPro" id="IPR036640">
    <property type="entry name" value="ABC1_TM_sf"/>
</dbReference>
<dbReference type="EMBL" id="WFLN01000006">
    <property type="protein sequence ID" value="KAB8031072.1"/>
    <property type="molecule type" value="Genomic_DNA"/>
</dbReference>
<comment type="caution">
    <text evidence="11">The sequence shown here is derived from an EMBL/GenBank/DDBJ whole genome shotgun (WGS) entry which is preliminary data.</text>
</comment>
<evidence type="ECO:0000256" key="2">
    <source>
        <dbReference type="ARBA" id="ARBA00022448"/>
    </source>
</evidence>
<reference evidence="11 12" key="1">
    <citation type="submission" date="2019-10" db="EMBL/GenBank/DDBJ databases">
        <title>New genus of Silvanigrellaceae.</title>
        <authorList>
            <person name="Pitt A."/>
            <person name="Hahn M.W."/>
        </authorList>
    </citation>
    <scope>NUCLEOTIDE SEQUENCE [LARGE SCALE GENOMIC DNA]</scope>
    <source>
        <strain evidence="11 12">33A1-SZDP</strain>
    </source>
</reference>
<evidence type="ECO:0000256" key="4">
    <source>
        <dbReference type="ARBA" id="ARBA00022741"/>
    </source>
</evidence>
<evidence type="ECO:0000256" key="1">
    <source>
        <dbReference type="ARBA" id="ARBA00004651"/>
    </source>
</evidence>
<feature type="transmembrane region" description="Helical" evidence="8">
    <location>
        <begin position="66"/>
        <end position="87"/>
    </location>
</feature>
<dbReference type="PANTHER" id="PTHR43394:SF1">
    <property type="entry name" value="ATP-BINDING CASSETTE SUB-FAMILY B MEMBER 10, MITOCHONDRIAL"/>
    <property type="match status" value="1"/>
</dbReference>
<evidence type="ECO:0000256" key="8">
    <source>
        <dbReference type="SAM" id="Phobius"/>
    </source>
</evidence>
<dbReference type="GO" id="GO:0016887">
    <property type="term" value="F:ATP hydrolysis activity"/>
    <property type="evidence" value="ECO:0007669"/>
    <property type="project" value="InterPro"/>
</dbReference>
<sequence>MHPFQRLFLYSKNYQKQIILGGIYSTLNKIFDIMPEILIGIAIDTVVNTNQSFLAKFGFISTKEQIVILGLLTALIWIFESLFEFLYSLKWRNLAQNLQHDLRIDVYSHIQKLEMSFFDNKNTGNLLSILNDDINQIERFLNGGINSIIQVFFSSVLIGLIFFILSPTIAFLSLIPIPFILFGAFHFQKKIGPKYLEVRENAGGINSHLNNNILGISTIKSFTSEQYEISRIESLSKKYKESNRSAIKLSSAITPVIRMAVMLGFIIILVYGGFLVLDNKLNVAIYSILIFLSQRLLWPLTALSEITDTYQRSLASINRVMNLLKTPIKVSYNETGLDLKNVIGNIEFKNINFSYSNKKILNDLSFNITSGKTFAFVGATGSGKSTVLKLLLRFYEKNSGEILLDGHDISKINLKDLRKSIGYVSQDIYLIGGSVADNIAYGTFHSTREEIIHAAKLAEAHDFITHLEHGYDSIIGERGQKLSGGQRQRLAIARAILKNPPILILDEATSAVDNETELAIQKSLEKVVIGRTTIIIAHRLSTVRNADKIFVFNNGEIIESGDHNHLVNLNGIYATLWSLQMGEKIL</sequence>
<keyword evidence="3 8" id="KW-0812">Transmembrane</keyword>
<dbReference type="FunFam" id="3.40.50.300:FF:000287">
    <property type="entry name" value="Multidrug ABC transporter ATP-binding protein"/>
    <property type="match status" value="1"/>
</dbReference>
<dbReference type="Gene3D" id="1.20.1560.10">
    <property type="entry name" value="ABC transporter type 1, transmembrane domain"/>
    <property type="match status" value="1"/>
</dbReference>
<feature type="domain" description="ABC transmembrane type-1" evidence="10">
    <location>
        <begin position="19"/>
        <end position="312"/>
    </location>
</feature>
<evidence type="ECO:0000256" key="7">
    <source>
        <dbReference type="ARBA" id="ARBA00023136"/>
    </source>
</evidence>
<keyword evidence="2" id="KW-0813">Transport</keyword>